<gene>
    <name evidence="1" type="ORF">GCM10023340_33040</name>
</gene>
<protein>
    <recommendedName>
        <fullName evidence="3">Helicase XPB/Ssl2 N-terminal domain-containing protein</fullName>
    </recommendedName>
</protein>
<keyword evidence="2" id="KW-1185">Reference proteome</keyword>
<evidence type="ECO:0000313" key="2">
    <source>
        <dbReference type="Proteomes" id="UP001500221"/>
    </source>
</evidence>
<evidence type="ECO:0008006" key="3">
    <source>
        <dbReference type="Google" id="ProtNLM"/>
    </source>
</evidence>
<dbReference type="EMBL" id="BAABKG010000004">
    <property type="protein sequence ID" value="GAA5152541.1"/>
    <property type="molecule type" value="Genomic_DNA"/>
</dbReference>
<evidence type="ECO:0000313" key="1">
    <source>
        <dbReference type="EMBL" id="GAA5152541.1"/>
    </source>
</evidence>
<name>A0ABP9PW88_9ACTN</name>
<comment type="caution">
    <text evidence="1">The sequence shown here is derived from an EMBL/GenBank/DDBJ whole genome shotgun (WGS) entry which is preliminary data.</text>
</comment>
<reference evidence="2" key="1">
    <citation type="journal article" date="2019" name="Int. J. Syst. Evol. Microbiol.">
        <title>The Global Catalogue of Microorganisms (GCM) 10K type strain sequencing project: providing services to taxonomists for standard genome sequencing and annotation.</title>
        <authorList>
            <consortium name="The Broad Institute Genomics Platform"/>
            <consortium name="The Broad Institute Genome Sequencing Center for Infectious Disease"/>
            <person name="Wu L."/>
            <person name="Ma J."/>
        </authorList>
    </citation>
    <scope>NUCLEOTIDE SEQUENCE [LARGE SCALE GENOMIC DNA]</scope>
    <source>
        <strain evidence="2">JCM 18459</strain>
    </source>
</reference>
<sequence length="496" mass="51564">MTLMARPGLHHAPVPGGVFVSGVAGELALRGSDVLALALDTIAPALHRGASETELAELLGGEPARPLVRAVLTQLLAHDLLLDLDTLSLPPPSDAVRGRHAEALAHLESVDPDPYATFARLQSTTVRVHGAGAPMDAVRRGLLRAGVGDVVPGHPAEADLVVALDATDDDAPRVVVQVADRVALVSVRHPGAPTTDLWRRVRAWADRLNRGDLPRPGADVAAAGYAVVLALDVLRDPANAVREAVPAMVLSGLGAQAETVRLSRTVSGTVHRLERAHRGHLRDLAPDPDKLRELVEAAAAPWSGGHDAAGGLDLPQLPDALRLGVPIAHRGPSRVATAADQAAVSLSLALQLRRDAGGPAGAAGTTRLRWLLDGVLRHLAARPVHGLDWVRATSGGHLAWARTDAEARDDAAALARAAEEAARSAEPATVAAVGTDALVRATDVEIARLAHDVLAMNEARGVTAIGVRAVDDPALPAPDDGVSLWSGPVRLEADER</sequence>
<dbReference type="RefSeq" id="WP_345461005.1">
    <property type="nucleotide sequence ID" value="NZ_BAABKG010000004.1"/>
</dbReference>
<dbReference type="Proteomes" id="UP001500221">
    <property type="component" value="Unassembled WGS sequence"/>
</dbReference>
<accession>A0ABP9PW88</accession>
<organism evidence="1 2">
    <name type="scientific">Nocardioides marinquilinus</name>
    <dbReference type="NCBI Taxonomy" id="1210400"/>
    <lineage>
        <taxon>Bacteria</taxon>
        <taxon>Bacillati</taxon>
        <taxon>Actinomycetota</taxon>
        <taxon>Actinomycetes</taxon>
        <taxon>Propionibacteriales</taxon>
        <taxon>Nocardioidaceae</taxon>
        <taxon>Nocardioides</taxon>
    </lineage>
</organism>
<proteinExistence type="predicted"/>